<organism evidence="1 2">
    <name type="scientific">Phytohabitans maris</name>
    <dbReference type="NCBI Taxonomy" id="3071409"/>
    <lineage>
        <taxon>Bacteria</taxon>
        <taxon>Bacillati</taxon>
        <taxon>Actinomycetota</taxon>
        <taxon>Actinomycetes</taxon>
        <taxon>Micromonosporales</taxon>
        <taxon>Micromonosporaceae</taxon>
    </lineage>
</organism>
<dbReference type="Proteomes" id="UP001230908">
    <property type="component" value="Unassembled WGS sequence"/>
</dbReference>
<evidence type="ECO:0000313" key="2">
    <source>
        <dbReference type="Proteomes" id="UP001230908"/>
    </source>
</evidence>
<dbReference type="PANTHER" id="PTHR30348">
    <property type="entry name" value="UNCHARACTERIZED PROTEIN YECE"/>
    <property type="match status" value="1"/>
</dbReference>
<dbReference type="InterPro" id="IPR002763">
    <property type="entry name" value="DUF72"/>
</dbReference>
<reference evidence="1 2" key="1">
    <citation type="submission" date="2023-08" db="EMBL/GenBank/DDBJ databases">
        <title>Phytohabitans sansha sp. nov., isolated from marine sediment.</title>
        <authorList>
            <person name="Zhao Y."/>
            <person name="Yi K."/>
        </authorList>
    </citation>
    <scope>NUCLEOTIDE SEQUENCE [LARGE SCALE GENOMIC DNA]</scope>
    <source>
        <strain evidence="1 2">ZYX-F-186</strain>
    </source>
</reference>
<comment type="caution">
    <text evidence="1">The sequence shown here is derived from an EMBL/GenBank/DDBJ whole genome shotgun (WGS) entry which is preliminary data.</text>
</comment>
<dbReference type="InterPro" id="IPR036520">
    <property type="entry name" value="UPF0759_sf"/>
</dbReference>
<dbReference type="Pfam" id="PF01904">
    <property type="entry name" value="DUF72"/>
    <property type="match status" value="1"/>
</dbReference>
<sequence length="142" mass="16146">MILVGTSGWQYRDATLARFPRHVRVAVEPRHASWWSAETESVLKGHNAALCWADREGRPVTPLWRTADFGYLRLHEGRADPRPRYGRAALSSWLDRLDRDVDTYVYFNNDPGCAAVRDAAAFARLARGRGRPVTRTPILVED</sequence>
<gene>
    <name evidence="1" type="ORF">RB614_16520</name>
</gene>
<evidence type="ECO:0000313" key="1">
    <source>
        <dbReference type="EMBL" id="MDQ7906117.1"/>
    </source>
</evidence>
<name>A0ABU0ZGD7_9ACTN</name>
<accession>A0ABU0ZGD7</accession>
<dbReference type="SUPFAM" id="SSF117396">
    <property type="entry name" value="TM1631-like"/>
    <property type="match status" value="1"/>
</dbReference>
<dbReference type="EMBL" id="JAVHUY010000014">
    <property type="protein sequence ID" value="MDQ7906117.1"/>
    <property type="molecule type" value="Genomic_DNA"/>
</dbReference>
<keyword evidence="2" id="KW-1185">Reference proteome</keyword>
<dbReference type="RefSeq" id="WP_308713389.1">
    <property type="nucleotide sequence ID" value="NZ_JAVHUY010000014.1"/>
</dbReference>
<protein>
    <submittedName>
        <fullName evidence="1">DUF72 domain-containing protein</fullName>
    </submittedName>
</protein>
<proteinExistence type="predicted"/>
<dbReference type="PANTHER" id="PTHR30348:SF4">
    <property type="entry name" value="DUF72 DOMAIN-CONTAINING PROTEIN"/>
    <property type="match status" value="1"/>
</dbReference>
<dbReference type="Gene3D" id="3.20.20.410">
    <property type="entry name" value="Protein of unknown function UPF0759"/>
    <property type="match status" value="1"/>
</dbReference>